<reference evidence="5" key="1">
    <citation type="journal article" date="2019" name="Int. J. Syst. Evol. Microbiol.">
        <title>The Global Catalogue of Microorganisms (GCM) 10K type strain sequencing project: providing services to taxonomists for standard genome sequencing and annotation.</title>
        <authorList>
            <consortium name="The Broad Institute Genomics Platform"/>
            <consortium name="The Broad Institute Genome Sequencing Center for Infectious Disease"/>
            <person name="Wu L."/>
            <person name="Ma J."/>
        </authorList>
    </citation>
    <scope>NUCLEOTIDE SEQUENCE [LARGE SCALE GENOMIC DNA]</scope>
    <source>
        <strain evidence="5">JCM 4395</strain>
    </source>
</reference>
<dbReference type="InterPro" id="IPR009057">
    <property type="entry name" value="Homeodomain-like_sf"/>
</dbReference>
<organism evidence="4 5">
    <name type="scientific">Streptomyces longisporus</name>
    <dbReference type="NCBI Taxonomy" id="1948"/>
    <lineage>
        <taxon>Bacteria</taxon>
        <taxon>Bacillati</taxon>
        <taxon>Actinomycetota</taxon>
        <taxon>Actinomycetes</taxon>
        <taxon>Kitasatosporales</taxon>
        <taxon>Streptomycetaceae</taxon>
        <taxon>Streptomyces</taxon>
    </lineage>
</organism>
<feature type="domain" description="HTH tetR-type" evidence="3">
    <location>
        <begin position="7"/>
        <end position="56"/>
    </location>
</feature>
<dbReference type="RefSeq" id="WP_425585868.1">
    <property type="nucleotide sequence ID" value="NZ_BAAASG010000029.1"/>
</dbReference>
<dbReference type="InterPro" id="IPR001647">
    <property type="entry name" value="HTH_TetR"/>
</dbReference>
<evidence type="ECO:0000313" key="5">
    <source>
        <dbReference type="Proteomes" id="UP001501777"/>
    </source>
</evidence>
<keyword evidence="1 2" id="KW-0238">DNA-binding</keyword>
<keyword evidence="5" id="KW-1185">Reference proteome</keyword>
<dbReference type="Pfam" id="PF00440">
    <property type="entry name" value="TetR_N"/>
    <property type="match status" value="1"/>
</dbReference>
<evidence type="ECO:0000256" key="1">
    <source>
        <dbReference type="ARBA" id="ARBA00023125"/>
    </source>
</evidence>
<name>A0ABP6ASZ7_STRLO</name>
<protein>
    <recommendedName>
        <fullName evidence="3">HTH tetR-type domain-containing protein</fullName>
    </recommendedName>
</protein>
<feature type="DNA-binding region" description="H-T-H motif" evidence="2">
    <location>
        <begin position="30"/>
        <end position="49"/>
    </location>
</feature>
<evidence type="ECO:0000256" key="2">
    <source>
        <dbReference type="PROSITE-ProRule" id="PRU00335"/>
    </source>
</evidence>
<dbReference type="SUPFAM" id="SSF46689">
    <property type="entry name" value="Homeodomain-like"/>
    <property type="match status" value="1"/>
</dbReference>
<accession>A0ABP6ASZ7</accession>
<evidence type="ECO:0000313" key="4">
    <source>
        <dbReference type="EMBL" id="GAA2522572.1"/>
    </source>
</evidence>
<comment type="caution">
    <text evidence="4">The sequence shown here is derived from an EMBL/GenBank/DDBJ whole genome shotgun (WGS) entry which is preliminary data.</text>
</comment>
<dbReference type="PRINTS" id="PR00455">
    <property type="entry name" value="HTHTETR"/>
</dbReference>
<sequence length="56" mass="6046">MVKQERATRTRRALIQAAESFVGEGYVPASLPVISERAGVSKGALLFHFESKGARA</sequence>
<dbReference type="Proteomes" id="UP001501777">
    <property type="component" value="Unassembled WGS sequence"/>
</dbReference>
<dbReference type="EMBL" id="BAAASG010000029">
    <property type="protein sequence ID" value="GAA2522572.1"/>
    <property type="molecule type" value="Genomic_DNA"/>
</dbReference>
<gene>
    <name evidence="4" type="ORF">GCM10010276_87000</name>
</gene>
<dbReference type="Gene3D" id="1.10.357.10">
    <property type="entry name" value="Tetracycline Repressor, domain 2"/>
    <property type="match status" value="1"/>
</dbReference>
<dbReference type="PROSITE" id="PS50977">
    <property type="entry name" value="HTH_TETR_2"/>
    <property type="match status" value="1"/>
</dbReference>
<proteinExistence type="predicted"/>
<evidence type="ECO:0000259" key="3">
    <source>
        <dbReference type="PROSITE" id="PS50977"/>
    </source>
</evidence>